<evidence type="ECO:0000259" key="6">
    <source>
        <dbReference type="SMART" id="SM00523"/>
    </source>
</evidence>
<reference evidence="7 8" key="1">
    <citation type="journal article" date="2015" name="Genome Biol.">
        <title>Comparative genomics of Steinernema reveals deeply conserved gene regulatory networks.</title>
        <authorList>
            <person name="Dillman A.R."/>
            <person name="Macchietto M."/>
            <person name="Porter C.F."/>
            <person name="Rogers A."/>
            <person name="Williams B."/>
            <person name="Antoshechkin I."/>
            <person name="Lee M.M."/>
            <person name="Goodwin Z."/>
            <person name="Lu X."/>
            <person name="Lewis E.E."/>
            <person name="Goodrich-Blair H."/>
            <person name="Stock S.P."/>
            <person name="Adams B.J."/>
            <person name="Sternberg P.W."/>
            <person name="Mortazavi A."/>
        </authorList>
    </citation>
    <scope>NUCLEOTIDE SEQUENCE [LARGE SCALE GENOMIC DNA]</scope>
    <source>
        <strain evidence="7 8">ALL</strain>
    </source>
</reference>
<dbReference type="EMBL" id="AZBU02000004">
    <property type="protein sequence ID" value="TKR82453.1"/>
    <property type="molecule type" value="Genomic_DNA"/>
</dbReference>
<keyword evidence="2" id="KW-0805">Transcription regulation</keyword>
<feature type="compositionally biased region" description="Polar residues" evidence="5">
    <location>
        <begin position="162"/>
        <end position="172"/>
    </location>
</feature>
<dbReference type="SUPFAM" id="SSF56366">
    <property type="entry name" value="SMAD MH1 domain"/>
    <property type="match status" value="1"/>
</dbReference>
<dbReference type="GO" id="GO:0060395">
    <property type="term" value="P:SMAD protein signal transduction"/>
    <property type="evidence" value="ECO:0007669"/>
    <property type="project" value="TreeGrafter"/>
</dbReference>
<feature type="domain" description="MAD homology 1 Dwarfin-type" evidence="6">
    <location>
        <begin position="17"/>
        <end position="117"/>
    </location>
</feature>
<comment type="caution">
    <text evidence="7">The sequence shown here is derived from an EMBL/GenBank/DDBJ whole genome shotgun (WGS) entry which is preliminary data.</text>
</comment>
<dbReference type="Pfam" id="PF03165">
    <property type="entry name" value="MH1"/>
    <property type="match status" value="1"/>
</dbReference>
<dbReference type="GO" id="GO:0070411">
    <property type="term" value="F:I-SMAD binding"/>
    <property type="evidence" value="ECO:0007669"/>
    <property type="project" value="TreeGrafter"/>
</dbReference>
<feature type="region of interest" description="Disordered" evidence="5">
    <location>
        <begin position="116"/>
        <end position="174"/>
    </location>
</feature>
<dbReference type="InterPro" id="IPR036578">
    <property type="entry name" value="SMAD_MH1_sf"/>
</dbReference>
<organism evidence="7 8">
    <name type="scientific">Steinernema carpocapsae</name>
    <name type="common">Entomopathogenic nematode</name>
    <dbReference type="NCBI Taxonomy" id="34508"/>
    <lineage>
        <taxon>Eukaryota</taxon>
        <taxon>Metazoa</taxon>
        <taxon>Ecdysozoa</taxon>
        <taxon>Nematoda</taxon>
        <taxon>Chromadorea</taxon>
        <taxon>Rhabditida</taxon>
        <taxon>Tylenchina</taxon>
        <taxon>Panagrolaimomorpha</taxon>
        <taxon>Strongyloidoidea</taxon>
        <taxon>Steinernematidae</taxon>
        <taxon>Steinernema</taxon>
    </lineage>
</organism>
<dbReference type="GO" id="GO:0051239">
    <property type="term" value="P:regulation of multicellular organismal process"/>
    <property type="evidence" value="ECO:0007669"/>
    <property type="project" value="UniProtKB-ARBA"/>
</dbReference>
<dbReference type="InterPro" id="IPR003619">
    <property type="entry name" value="MAD_homology1_Dwarfin-type"/>
</dbReference>
<accession>A0A4U5NIA9</accession>
<evidence type="ECO:0000256" key="5">
    <source>
        <dbReference type="SAM" id="MobiDB-lite"/>
    </source>
</evidence>
<evidence type="ECO:0000256" key="1">
    <source>
        <dbReference type="ARBA" id="ARBA00004123"/>
    </source>
</evidence>
<evidence type="ECO:0000313" key="8">
    <source>
        <dbReference type="Proteomes" id="UP000298663"/>
    </source>
</evidence>
<evidence type="ECO:0000256" key="2">
    <source>
        <dbReference type="ARBA" id="ARBA00023015"/>
    </source>
</evidence>
<dbReference type="GO" id="GO:0140416">
    <property type="term" value="F:transcription regulator inhibitor activity"/>
    <property type="evidence" value="ECO:0007669"/>
    <property type="project" value="TreeGrafter"/>
</dbReference>
<dbReference type="GO" id="GO:0009653">
    <property type="term" value="P:anatomical structure morphogenesis"/>
    <property type="evidence" value="ECO:0007669"/>
    <property type="project" value="TreeGrafter"/>
</dbReference>
<gene>
    <name evidence="7" type="ORF">L596_016176</name>
</gene>
<keyword evidence="4" id="KW-0539">Nucleus</keyword>
<sequence length="204" mass="22627">MMTKRLLPFVQVSSRFPSATPKFKAVHSIAKRLRNPPHMLDNMLAALTSRSIASPCVVFPRTRDGRMQIGKHKPSTTLKRRASPVPFYCVRQCDEDNYRSGYVCINPYHYEPHGEGNAIAKARPRRPRSTNEPIITEPSDDDSQEATGPVSSRSNEAMDPSSVPSPAATNGFANIGNRPFHHFGYAPFNIPSAQSNNNSLVFDS</sequence>
<dbReference type="SMART" id="SM00523">
    <property type="entry name" value="DWA"/>
    <property type="match status" value="1"/>
</dbReference>
<name>A0A4U5NIA9_STECR</name>
<dbReference type="Gene3D" id="3.90.520.10">
    <property type="entry name" value="SMAD MH1 domain"/>
    <property type="match status" value="1"/>
</dbReference>
<protein>
    <recommendedName>
        <fullName evidence="6">MAD homology 1 Dwarfin-type domain-containing protein</fullName>
    </recommendedName>
</protein>
<evidence type="ECO:0000256" key="4">
    <source>
        <dbReference type="ARBA" id="ARBA00023242"/>
    </source>
</evidence>
<comment type="subcellular location">
    <subcellularLocation>
        <location evidence="1">Nucleus</location>
    </subcellularLocation>
</comment>
<dbReference type="InterPro" id="IPR013790">
    <property type="entry name" value="Dwarfin"/>
</dbReference>
<feature type="compositionally biased region" description="Polar residues" evidence="5">
    <location>
        <begin position="145"/>
        <end position="155"/>
    </location>
</feature>
<keyword evidence="3" id="KW-0804">Transcription</keyword>
<reference evidence="7 8" key="2">
    <citation type="journal article" date="2019" name="G3 (Bethesda)">
        <title>Hybrid Assembly of the Genome of the Entomopathogenic Nematode Steinernema carpocapsae Identifies the X-Chromosome.</title>
        <authorList>
            <person name="Serra L."/>
            <person name="Macchietto M."/>
            <person name="Macias-Munoz A."/>
            <person name="McGill C.J."/>
            <person name="Rodriguez I.M."/>
            <person name="Rodriguez B."/>
            <person name="Murad R."/>
            <person name="Mortazavi A."/>
        </authorList>
    </citation>
    <scope>NUCLEOTIDE SEQUENCE [LARGE SCALE GENOMIC DNA]</scope>
    <source>
        <strain evidence="7 8">ALL</strain>
    </source>
</reference>
<proteinExistence type="predicted"/>
<evidence type="ECO:0000313" key="7">
    <source>
        <dbReference type="EMBL" id="TKR82453.1"/>
    </source>
</evidence>
<dbReference type="GO" id="GO:0030154">
    <property type="term" value="P:cell differentiation"/>
    <property type="evidence" value="ECO:0007669"/>
    <property type="project" value="TreeGrafter"/>
</dbReference>
<keyword evidence="8" id="KW-1185">Reference proteome</keyword>
<dbReference type="GO" id="GO:0006357">
    <property type="term" value="P:regulation of transcription by RNA polymerase II"/>
    <property type="evidence" value="ECO:0007669"/>
    <property type="project" value="TreeGrafter"/>
</dbReference>
<dbReference type="GO" id="GO:0071144">
    <property type="term" value="C:heteromeric SMAD protein complex"/>
    <property type="evidence" value="ECO:0007669"/>
    <property type="project" value="TreeGrafter"/>
</dbReference>
<dbReference type="Proteomes" id="UP000298663">
    <property type="component" value="Unassembled WGS sequence"/>
</dbReference>
<evidence type="ECO:0000256" key="3">
    <source>
        <dbReference type="ARBA" id="ARBA00023163"/>
    </source>
</evidence>
<dbReference type="AlphaFoldDB" id="A0A4U5NIA9"/>
<dbReference type="PANTHER" id="PTHR13703:SF54">
    <property type="entry name" value="MOTHERS AGAINST DECAPENTAPLEGIC HOMOLOG"/>
    <property type="match status" value="1"/>
</dbReference>
<dbReference type="PANTHER" id="PTHR13703">
    <property type="entry name" value="SMAD"/>
    <property type="match status" value="1"/>
</dbReference>